<feature type="transmembrane region" description="Helical" evidence="1">
    <location>
        <begin position="176"/>
        <end position="193"/>
    </location>
</feature>
<proteinExistence type="predicted"/>
<feature type="transmembrane region" description="Helical" evidence="1">
    <location>
        <begin position="199"/>
        <end position="217"/>
    </location>
</feature>
<dbReference type="RefSeq" id="WP_090619656.1">
    <property type="nucleotide sequence ID" value="NZ_FOFD01000004.1"/>
</dbReference>
<sequence>MISIGSFALEAVLTPALAIALALVHLFAGRLGFGGRIPRSRWLSAAGGVSVAYVFVHLLPDIGEAATTLETYGGPTASAEHHGYLLALLGFVTFYGLEQLARRTSADSGRNDDADDGGVFWVHVGSFAVYNAIIGYLLLDRELGSILLFFVAMALHFLVTDDSLREHHGAAYHHRARWLLSAAVIAGFVGGYALEEAELLLAVFVPFLAGGIVLNVIKEELPADRESRFWAFAAGAGGYAILLLFV</sequence>
<dbReference type="STRING" id="1186196.SAMN04489841_3495"/>
<feature type="transmembrane region" description="Helical" evidence="1">
    <location>
        <begin position="6"/>
        <end position="28"/>
    </location>
</feature>
<reference evidence="3" key="1">
    <citation type="submission" date="2016-10" db="EMBL/GenBank/DDBJ databases">
        <authorList>
            <person name="Varghese N."/>
            <person name="Submissions S."/>
        </authorList>
    </citation>
    <scope>NUCLEOTIDE SEQUENCE [LARGE SCALE GENOMIC DNA]</scope>
    <source>
        <strain evidence="3">DSM 25055</strain>
    </source>
</reference>
<gene>
    <name evidence="2" type="ORF">SAMN04489841_3495</name>
</gene>
<accession>A0A1H9MTY8</accession>
<dbReference type="OrthoDB" id="306050at2157"/>
<evidence type="ECO:0008006" key="4">
    <source>
        <dbReference type="Google" id="ProtNLM"/>
    </source>
</evidence>
<organism evidence="2 3">
    <name type="scientific">Natrinema salaciae</name>
    <dbReference type="NCBI Taxonomy" id="1186196"/>
    <lineage>
        <taxon>Archaea</taxon>
        <taxon>Methanobacteriati</taxon>
        <taxon>Methanobacteriota</taxon>
        <taxon>Stenosarchaea group</taxon>
        <taxon>Halobacteria</taxon>
        <taxon>Halobacteriales</taxon>
        <taxon>Natrialbaceae</taxon>
        <taxon>Natrinema</taxon>
    </lineage>
</organism>
<keyword evidence="1" id="KW-1133">Transmembrane helix</keyword>
<dbReference type="Proteomes" id="UP000199114">
    <property type="component" value="Unassembled WGS sequence"/>
</dbReference>
<keyword evidence="1" id="KW-0472">Membrane</keyword>
<evidence type="ECO:0000256" key="1">
    <source>
        <dbReference type="SAM" id="Phobius"/>
    </source>
</evidence>
<feature type="transmembrane region" description="Helical" evidence="1">
    <location>
        <begin position="118"/>
        <end position="139"/>
    </location>
</feature>
<dbReference type="EMBL" id="FOFD01000004">
    <property type="protein sequence ID" value="SER27152.1"/>
    <property type="molecule type" value="Genomic_DNA"/>
</dbReference>
<keyword evidence="1" id="KW-0812">Transmembrane</keyword>
<protein>
    <recommendedName>
        <fullName evidence="4">ZIP Zinc transporter</fullName>
    </recommendedName>
</protein>
<feature type="transmembrane region" description="Helical" evidence="1">
    <location>
        <begin position="229"/>
        <end position="245"/>
    </location>
</feature>
<feature type="transmembrane region" description="Helical" evidence="1">
    <location>
        <begin position="145"/>
        <end position="164"/>
    </location>
</feature>
<evidence type="ECO:0000313" key="2">
    <source>
        <dbReference type="EMBL" id="SER27152.1"/>
    </source>
</evidence>
<name>A0A1H9MTY8_9EURY</name>
<keyword evidence="3" id="KW-1185">Reference proteome</keyword>
<evidence type="ECO:0000313" key="3">
    <source>
        <dbReference type="Proteomes" id="UP000199114"/>
    </source>
</evidence>
<dbReference type="AlphaFoldDB" id="A0A1H9MTY8"/>